<dbReference type="Proteomes" id="UP000051530">
    <property type="component" value="Unassembled WGS sequence"/>
</dbReference>
<evidence type="ECO:0000313" key="2">
    <source>
        <dbReference type="EMBL" id="KRH93527.1"/>
    </source>
</evidence>
<gene>
    <name evidence="2" type="ORF">M153_7970002033</name>
</gene>
<keyword evidence="3" id="KW-1185">Reference proteome</keyword>
<name>A0A0R0M3A2_9MICR</name>
<evidence type="ECO:0000313" key="3">
    <source>
        <dbReference type="Proteomes" id="UP000051530"/>
    </source>
</evidence>
<accession>A0A0R0M3A2</accession>
<feature type="chain" id="PRO_5006399110" evidence="1">
    <location>
        <begin position="20"/>
        <end position="429"/>
    </location>
</feature>
<proteinExistence type="predicted"/>
<feature type="signal peptide" evidence="1">
    <location>
        <begin position="1"/>
        <end position="19"/>
    </location>
</feature>
<dbReference type="AlphaFoldDB" id="A0A0R0M3A2"/>
<keyword evidence="1" id="KW-0732">Signal</keyword>
<dbReference type="EMBL" id="LGUB01000305">
    <property type="protein sequence ID" value="KRH93527.1"/>
    <property type="molecule type" value="Genomic_DNA"/>
</dbReference>
<sequence length="429" mass="49590">MVLLSSAILTFLWFRYRQTSNDILQPGNEIKQIIHHFRDSAVFNTPPSAEKKQLVKLLSESLLFKLNKKWLNCISDLESDADEIETFSDEDHDEQSEGETTREEVFEVNEGLLDEFSQIFDCTDTNPVQDGGDHNQSTQFTSMPSENEQDHRFASETGQYFLITPLTILETDIDRFFEMYVKKTDDILEECFNTLIDLSNLKIFTNILLKIWKSPARDWIYLVLNILSTLVHDEVDNEYFQIFLSELKETVQKFYTIISAHIKDKYELLTVMIAVCLPSEFLCEYFLTTAQIPNSINQMVVFPGYKLIFLEYKDLIIQEDHSASLQLETLLSNALPKFLSLVKTKNEHQCKIVLTLETENPGIYDICLILIFSADREAFYEPVGSETGTAKWRTSRNQKAEIVDLSVMIVDFKSAESAIVFYKVRDLVV</sequence>
<evidence type="ECO:0000256" key="1">
    <source>
        <dbReference type="SAM" id="SignalP"/>
    </source>
</evidence>
<organism evidence="2 3">
    <name type="scientific">Pseudoloma neurophilia</name>
    <dbReference type="NCBI Taxonomy" id="146866"/>
    <lineage>
        <taxon>Eukaryota</taxon>
        <taxon>Fungi</taxon>
        <taxon>Fungi incertae sedis</taxon>
        <taxon>Microsporidia</taxon>
        <taxon>Pseudoloma</taxon>
    </lineage>
</organism>
<protein>
    <submittedName>
        <fullName evidence="2">Uncharacterized protein</fullName>
    </submittedName>
</protein>
<dbReference type="VEuPathDB" id="MicrosporidiaDB:M153_7970002033"/>
<comment type="caution">
    <text evidence="2">The sequence shown here is derived from an EMBL/GenBank/DDBJ whole genome shotgun (WGS) entry which is preliminary data.</text>
</comment>
<reference evidence="2 3" key="1">
    <citation type="submission" date="2015-07" db="EMBL/GenBank/DDBJ databases">
        <title>The genome of Pseudoloma neurophilia, a relevant intracellular parasite of the zebrafish.</title>
        <authorList>
            <person name="Ndikumana S."/>
            <person name="Pelin A."/>
            <person name="Sanders J."/>
            <person name="Corradi N."/>
        </authorList>
    </citation>
    <scope>NUCLEOTIDE SEQUENCE [LARGE SCALE GENOMIC DNA]</scope>
    <source>
        <strain evidence="2 3">MK1</strain>
    </source>
</reference>
<dbReference type="OrthoDB" id="348201at2759"/>